<feature type="domain" description="Glyoxalase/fosfomycin resistance/dioxygenase" evidence="1">
    <location>
        <begin position="11"/>
        <end position="124"/>
    </location>
</feature>
<evidence type="ECO:0000259" key="1">
    <source>
        <dbReference type="Pfam" id="PF00903"/>
    </source>
</evidence>
<organism evidence="2 3">
    <name type="scientific">Aureibacillus halotolerans</name>
    <dbReference type="NCBI Taxonomy" id="1508390"/>
    <lineage>
        <taxon>Bacteria</taxon>
        <taxon>Bacillati</taxon>
        <taxon>Bacillota</taxon>
        <taxon>Bacilli</taxon>
        <taxon>Bacillales</taxon>
        <taxon>Bacillaceae</taxon>
        <taxon>Aureibacillus</taxon>
    </lineage>
</organism>
<dbReference type="EMBL" id="SNYJ01000007">
    <property type="protein sequence ID" value="TDQ39783.1"/>
    <property type="molecule type" value="Genomic_DNA"/>
</dbReference>
<dbReference type="AlphaFoldDB" id="A0A4R6U4R3"/>
<reference evidence="2 3" key="1">
    <citation type="submission" date="2019-03" db="EMBL/GenBank/DDBJ databases">
        <title>Genomic Encyclopedia of Type Strains, Phase IV (KMG-IV): sequencing the most valuable type-strain genomes for metagenomic binning, comparative biology and taxonomic classification.</title>
        <authorList>
            <person name="Goeker M."/>
        </authorList>
    </citation>
    <scope>NUCLEOTIDE SEQUENCE [LARGE SCALE GENOMIC DNA]</scope>
    <source>
        <strain evidence="2 3">DSM 28697</strain>
    </source>
</reference>
<dbReference type="CDD" id="cd07246">
    <property type="entry name" value="VOC_like"/>
    <property type="match status" value="1"/>
</dbReference>
<protein>
    <submittedName>
        <fullName evidence="2">PhnB protein</fullName>
    </submittedName>
</protein>
<dbReference type="Proteomes" id="UP000295632">
    <property type="component" value="Unassembled WGS sequence"/>
</dbReference>
<evidence type="ECO:0000313" key="2">
    <source>
        <dbReference type="EMBL" id="TDQ39783.1"/>
    </source>
</evidence>
<dbReference type="InterPro" id="IPR029068">
    <property type="entry name" value="Glyas_Bleomycin-R_OHBP_Dase"/>
</dbReference>
<accession>A0A4R6U4R3</accession>
<dbReference type="PANTHER" id="PTHR34109:SF1">
    <property type="entry name" value="VOC DOMAIN-CONTAINING PROTEIN"/>
    <property type="match status" value="1"/>
</dbReference>
<keyword evidence="3" id="KW-1185">Reference proteome</keyword>
<name>A0A4R6U4R3_9BACI</name>
<dbReference type="OrthoDB" id="9795306at2"/>
<sequence length="126" mass="14092">MKDTNAVIPMLAIRGAHKAIIFYKRAFQAEELTIMQSEDGTIQHAELAVNEAKIMIADEFPEHNQSPATLQGTSVILYVEVGDVDVFYQRSLEYGAETLRAPEAGFGEKKICKIKDPFGHVWMFSS</sequence>
<dbReference type="PANTHER" id="PTHR34109">
    <property type="entry name" value="BNAUNNG04460D PROTEIN-RELATED"/>
    <property type="match status" value="1"/>
</dbReference>
<evidence type="ECO:0000313" key="3">
    <source>
        <dbReference type="Proteomes" id="UP000295632"/>
    </source>
</evidence>
<dbReference type="Pfam" id="PF00903">
    <property type="entry name" value="Glyoxalase"/>
    <property type="match status" value="1"/>
</dbReference>
<comment type="caution">
    <text evidence="2">The sequence shown here is derived from an EMBL/GenBank/DDBJ whole genome shotgun (WGS) entry which is preliminary data.</text>
</comment>
<dbReference type="Gene3D" id="3.10.180.10">
    <property type="entry name" value="2,3-Dihydroxybiphenyl 1,2-Dioxygenase, domain 1"/>
    <property type="match status" value="1"/>
</dbReference>
<proteinExistence type="predicted"/>
<gene>
    <name evidence="2" type="ORF">EV213_107150</name>
</gene>
<dbReference type="SUPFAM" id="SSF54593">
    <property type="entry name" value="Glyoxalase/Bleomycin resistance protein/Dihydroxybiphenyl dioxygenase"/>
    <property type="match status" value="1"/>
</dbReference>
<dbReference type="InterPro" id="IPR004360">
    <property type="entry name" value="Glyas_Fos-R_dOase_dom"/>
</dbReference>
<dbReference type="RefSeq" id="WP_133580456.1">
    <property type="nucleotide sequence ID" value="NZ_SNYJ01000007.1"/>
</dbReference>